<dbReference type="EMBL" id="JASJOS010000014">
    <property type="protein sequence ID" value="MDJ1484370.1"/>
    <property type="molecule type" value="Genomic_DNA"/>
</dbReference>
<dbReference type="GO" id="GO:0016757">
    <property type="term" value="F:glycosyltransferase activity"/>
    <property type="evidence" value="ECO:0007669"/>
    <property type="project" value="UniProtKB-KW"/>
</dbReference>
<dbReference type="Proteomes" id="UP001241110">
    <property type="component" value="Unassembled WGS sequence"/>
</dbReference>
<keyword evidence="1" id="KW-0808">Transferase</keyword>
<dbReference type="Gene3D" id="3.40.50.2000">
    <property type="entry name" value="Glycogen Phosphorylase B"/>
    <property type="match status" value="1"/>
</dbReference>
<dbReference type="Pfam" id="PF13692">
    <property type="entry name" value="Glyco_trans_1_4"/>
    <property type="match status" value="1"/>
</dbReference>
<dbReference type="RefSeq" id="WP_313985572.1">
    <property type="nucleotide sequence ID" value="NZ_JASJOS010000014.1"/>
</dbReference>
<sequence length="306" mass="35391">MLFHGAYILHENPRIVSLWDDVALQKIASQPKKHDTYCLLHLPWNHGNFQKMLRKKLFFSQLSGKGLMPVMFTNSKKEESYRKLFRIPGLQCSAYIYTDEKDYGILSVDKKYDAVYAAQLMPFKRIELAKELNKVFVLTYTPGAGKSGENDLPSFCPAMKHADYNKTWVDHIGKNRLFNQSQVGLCLSKEEGPMLASLEYMLSGLPVVSTESEGGREEYYDKEYCLIVNDNPTAIRKGVEEMIARQIDPNYIREKTIAKLNQDRQRYVEFISDYVRKNSHVILDPSELMHQIFDKPKNSFIPVDKL</sequence>
<gene>
    <name evidence="1" type="ORF">QNI16_27985</name>
</gene>
<comment type="caution">
    <text evidence="1">The sequence shown here is derived from an EMBL/GenBank/DDBJ whole genome shotgun (WGS) entry which is preliminary data.</text>
</comment>
<evidence type="ECO:0000313" key="2">
    <source>
        <dbReference type="Proteomes" id="UP001241110"/>
    </source>
</evidence>
<proteinExistence type="predicted"/>
<name>A0AAE3QVQ2_9BACT</name>
<protein>
    <submittedName>
        <fullName evidence="1">Glycosyltransferase</fullName>
        <ecNumber evidence="1">2.4.-.-</ecNumber>
    </submittedName>
</protein>
<keyword evidence="1" id="KW-0328">Glycosyltransferase</keyword>
<accession>A0AAE3QVQ2</accession>
<organism evidence="1 2">
    <name type="scientific">Xanthocytophaga flava</name>
    <dbReference type="NCBI Taxonomy" id="3048013"/>
    <lineage>
        <taxon>Bacteria</taxon>
        <taxon>Pseudomonadati</taxon>
        <taxon>Bacteroidota</taxon>
        <taxon>Cytophagia</taxon>
        <taxon>Cytophagales</taxon>
        <taxon>Rhodocytophagaceae</taxon>
        <taxon>Xanthocytophaga</taxon>
    </lineage>
</organism>
<dbReference type="EC" id="2.4.-.-" evidence="1"/>
<evidence type="ECO:0000313" key="1">
    <source>
        <dbReference type="EMBL" id="MDJ1484370.1"/>
    </source>
</evidence>
<dbReference type="AlphaFoldDB" id="A0AAE3QVQ2"/>
<dbReference type="SUPFAM" id="SSF53756">
    <property type="entry name" value="UDP-Glycosyltransferase/glycogen phosphorylase"/>
    <property type="match status" value="1"/>
</dbReference>
<reference evidence="1" key="1">
    <citation type="submission" date="2023-05" db="EMBL/GenBank/DDBJ databases">
        <authorList>
            <person name="Zhang X."/>
        </authorList>
    </citation>
    <scope>NUCLEOTIDE SEQUENCE</scope>
    <source>
        <strain evidence="1">YF14B1</strain>
    </source>
</reference>